<feature type="chain" id="PRO_5009524100" description="Outer membrane protein beta-barrel domain-containing protein" evidence="1">
    <location>
        <begin position="27"/>
        <end position="257"/>
    </location>
</feature>
<protein>
    <recommendedName>
        <fullName evidence="4">Outer membrane protein beta-barrel domain-containing protein</fullName>
    </recommendedName>
</protein>
<comment type="caution">
    <text evidence="2">The sequence shown here is derived from an EMBL/GenBank/DDBJ whole genome shotgun (WGS) entry which is preliminary data.</text>
</comment>
<reference evidence="2 3" key="1">
    <citation type="journal article" date="2016" name="Nat. Commun.">
        <title>Thousands of microbial genomes shed light on interconnected biogeochemical processes in an aquifer system.</title>
        <authorList>
            <person name="Anantharaman K."/>
            <person name="Brown C.T."/>
            <person name="Hug L.A."/>
            <person name="Sharon I."/>
            <person name="Castelle C.J."/>
            <person name="Probst A.J."/>
            <person name="Thomas B.C."/>
            <person name="Singh A."/>
            <person name="Wilkins M.J."/>
            <person name="Karaoz U."/>
            <person name="Brodie E.L."/>
            <person name="Williams K.H."/>
            <person name="Hubbard S.S."/>
            <person name="Banfield J.F."/>
        </authorList>
    </citation>
    <scope>NUCLEOTIDE SEQUENCE [LARGE SCALE GENOMIC DNA]</scope>
</reference>
<name>A0A1F6EC56_9BACT</name>
<evidence type="ECO:0000313" key="3">
    <source>
        <dbReference type="Proteomes" id="UP000176914"/>
    </source>
</evidence>
<feature type="signal peptide" evidence="1">
    <location>
        <begin position="1"/>
        <end position="26"/>
    </location>
</feature>
<evidence type="ECO:0000256" key="1">
    <source>
        <dbReference type="SAM" id="SignalP"/>
    </source>
</evidence>
<dbReference type="Pfam" id="PF09694">
    <property type="entry name" value="Gcw_chp"/>
    <property type="match status" value="1"/>
</dbReference>
<gene>
    <name evidence="2" type="ORF">A3C20_04660</name>
</gene>
<sequence>MKRFMGAVVVAALAATGMVTQNPAHAEAGSWTPSWTFSVDILSKYVGGPNNILLYDKPVSQNNIRAQWKSGFYVNVWNSQILGTESPVGNAGNEIDYALGYAGKLGSFGFDISLNYFDLSAPKLFEFRGDIVQIGLELNRAFTFDEHTFTPYLRVEPSWVTAHAAPFGAYFHAGVGHRWKVNDFLTIADSARIVYDAGVYGMTEGYNARFDFSPVWKLTPELDLRFPYARYFVPLSHYGDGRKNELVLGAGLDWHPW</sequence>
<dbReference type="AlphaFoldDB" id="A0A1F6EC56"/>
<dbReference type="InterPro" id="IPR010239">
    <property type="entry name" value="CHP02001"/>
</dbReference>
<evidence type="ECO:0008006" key="4">
    <source>
        <dbReference type="Google" id="ProtNLM"/>
    </source>
</evidence>
<accession>A0A1F6EC56</accession>
<proteinExistence type="predicted"/>
<dbReference type="Proteomes" id="UP000176914">
    <property type="component" value="Unassembled WGS sequence"/>
</dbReference>
<evidence type="ECO:0000313" key="2">
    <source>
        <dbReference type="EMBL" id="OGG70782.1"/>
    </source>
</evidence>
<keyword evidence="1" id="KW-0732">Signal</keyword>
<organism evidence="2 3">
    <name type="scientific">Candidatus Kaiserbacteria bacterium RIFCSPHIGHO2_02_FULL_55_25</name>
    <dbReference type="NCBI Taxonomy" id="1798498"/>
    <lineage>
        <taxon>Bacteria</taxon>
        <taxon>Candidatus Kaiseribacteriota</taxon>
    </lineage>
</organism>
<dbReference type="EMBL" id="MFLL01000001">
    <property type="protein sequence ID" value="OGG70782.1"/>
    <property type="molecule type" value="Genomic_DNA"/>
</dbReference>